<dbReference type="GO" id="GO:0005737">
    <property type="term" value="C:cytoplasm"/>
    <property type="evidence" value="ECO:0007669"/>
    <property type="project" value="TreeGrafter"/>
</dbReference>
<dbReference type="InterPro" id="IPR045864">
    <property type="entry name" value="aa-tRNA-synth_II/BPL/LPL"/>
</dbReference>
<dbReference type="NCBIfam" id="TIGR00121">
    <property type="entry name" value="birA_ligase"/>
    <property type="match status" value="1"/>
</dbReference>
<organism evidence="4 5">
    <name type="scientific">Panagrolaimus superbus</name>
    <dbReference type="NCBI Taxonomy" id="310955"/>
    <lineage>
        <taxon>Eukaryota</taxon>
        <taxon>Metazoa</taxon>
        <taxon>Ecdysozoa</taxon>
        <taxon>Nematoda</taxon>
        <taxon>Chromadorea</taxon>
        <taxon>Rhabditida</taxon>
        <taxon>Tylenchina</taxon>
        <taxon>Panagrolaimomorpha</taxon>
        <taxon>Panagrolaimoidea</taxon>
        <taxon>Panagrolaimidae</taxon>
        <taxon>Panagrolaimus</taxon>
    </lineage>
</organism>
<evidence type="ECO:0000259" key="3">
    <source>
        <dbReference type="PROSITE" id="PS51733"/>
    </source>
</evidence>
<dbReference type="SUPFAM" id="SSF55681">
    <property type="entry name" value="Class II aaRS and biotin synthetases"/>
    <property type="match status" value="1"/>
</dbReference>
<evidence type="ECO:0000313" key="4">
    <source>
        <dbReference type="Proteomes" id="UP000887577"/>
    </source>
</evidence>
<name>A0A914YHF7_9BILA</name>
<evidence type="ECO:0000256" key="2">
    <source>
        <dbReference type="ARBA" id="ARBA00022598"/>
    </source>
</evidence>
<dbReference type="Pfam" id="PF03099">
    <property type="entry name" value="BPL_LplA_LipB"/>
    <property type="match status" value="1"/>
</dbReference>
<comment type="similarity">
    <text evidence="1">Belongs to the biotin--protein ligase family.</text>
</comment>
<dbReference type="Proteomes" id="UP000887577">
    <property type="component" value="Unplaced"/>
</dbReference>
<evidence type="ECO:0000256" key="1">
    <source>
        <dbReference type="ARBA" id="ARBA00009934"/>
    </source>
</evidence>
<protein>
    <submittedName>
        <fullName evidence="5">BPL/LPL catalytic domain-containing protein</fullName>
    </submittedName>
</protein>
<reference evidence="5" key="1">
    <citation type="submission" date="2022-11" db="UniProtKB">
        <authorList>
            <consortium name="WormBaseParasite"/>
        </authorList>
    </citation>
    <scope>IDENTIFICATION</scope>
</reference>
<dbReference type="PANTHER" id="PTHR12835:SF5">
    <property type="entry name" value="BIOTIN--PROTEIN LIGASE"/>
    <property type="match status" value="1"/>
</dbReference>
<feature type="domain" description="BPL/LPL catalytic" evidence="3">
    <location>
        <begin position="96"/>
        <end position="278"/>
    </location>
</feature>
<dbReference type="GO" id="GO:0004077">
    <property type="term" value="F:biotin--[biotin carboxyl-carrier protein] ligase activity"/>
    <property type="evidence" value="ECO:0007669"/>
    <property type="project" value="InterPro"/>
</dbReference>
<keyword evidence="4" id="KW-1185">Reference proteome</keyword>
<dbReference type="InterPro" id="IPR004143">
    <property type="entry name" value="BPL_LPL_catalytic"/>
</dbReference>
<dbReference type="WBParaSite" id="PSU_v2.g18228.t1">
    <property type="protein sequence ID" value="PSU_v2.g18228.t1"/>
    <property type="gene ID" value="PSU_v2.g18228"/>
</dbReference>
<dbReference type="PROSITE" id="PS51733">
    <property type="entry name" value="BPL_LPL_CATALYTIC"/>
    <property type="match status" value="1"/>
</dbReference>
<proteinExistence type="inferred from homology"/>
<dbReference type="InterPro" id="IPR003142">
    <property type="entry name" value="BPL_C"/>
</dbReference>
<evidence type="ECO:0000313" key="5">
    <source>
        <dbReference type="WBParaSite" id="PSU_v2.g18228.t1"/>
    </source>
</evidence>
<dbReference type="PANTHER" id="PTHR12835">
    <property type="entry name" value="BIOTIN PROTEIN LIGASE"/>
    <property type="match status" value="1"/>
</dbReference>
<dbReference type="InterPro" id="IPR004408">
    <property type="entry name" value="Biotin_CoA_COase_ligase"/>
</dbReference>
<keyword evidence="2" id="KW-0436">Ligase</keyword>
<sequence length="357" mass="40007">MLKRFITSNCVKIPDLTCGYFICQPDDLTWKMEGLTFGSNIGNSPTLLFEPLSKFPADLLPSSSNLPIKVCRQKNGFPEDIAFNTSLYYEVLNTKCLGRALLFIPVCETTINISKSLREAMPTVDGIVVIAESQINGIGRSGNQWVSPKGCAMLTFNYNIPLSSHLGSNATFVQLILAVSICDAVKSLLELPDFPIKIKWPNDIYFERTYKLGGVMITSSTYGSILQCTIGAGINVANSEPTKCINDLIPSDCEKRITVEEVIAETMNKFEYHINIFENKGKQAFLRHYYNLWLHSGEEVEVQQTKDGEKEMVIIKGLDEYGYLQVQSKCNDEVFSVHDDGNTFDMMKGLIRPKIRC</sequence>
<dbReference type="Gene3D" id="3.30.930.10">
    <property type="entry name" value="Bira Bifunctional Protein, Domain 2"/>
    <property type="match status" value="1"/>
</dbReference>
<dbReference type="AlphaFoldDB" id="A0A914YHF7"/>
<accession>A0A914YHF7</accession>
<dbReference type="Pfam" id="PF02237">
    <property type="entry name" value="BPL_C"/>
    <property type="match status" value="1"/>
</dbReference>